<keyword evidence="7" id="KW-0418">Kinase</keyword>
<dbReference type="EC" id="2.7.13.3" evidence="3"/>
<comment type="subcellular location">
    <subcellularLocation>
        <location evidence="2">Membrane</location>
    </subcellularLocation>
</comment>
<feature type="transmembrane region" description="Helical" evidence="11">
    <location>
        <begin position="28"/>
        <end position="52"/>
    </location>
</feature>
<name>A0ABW6S5H6_9NOCA</name>
<dbReference type="EMBL" id="JBIAQY010000009">
    <property type="protein sequence ID" value="MFF3570974.1"/>
    <property type="molecule type" value="Genomic_DNA"/>
</dbReference>
<comment type="caution">
    <text evidence="13">The sequence shown here is derived from an EMBL/GenBank/DDBJ whole genome shotgun (WGS) entry which is preliminary data.</text>
</comment>
<dbReference type="Pfam" id="PF02518">
    <property type="entry name" value="HATPase_c"/>
    <property type="match status" value="1"/>
</dbReference>
<organism evidence="13 14">
    <name type="scientific">Nocardia jiangxiensis</name>
    <dbReference type="NCBI Taxonomy" id="282685"/>
    <lineage>
        <taxon>Bacteria</taxon>
        <taxon>Bacillati</taxon>
        <taxon>Actinomycetota</taxon>
        <taxon>Actinomycetes</taxon>
        <taxon>Mycobacteriales</taxon>
        <taxon>Nocardiaceae</taxon>
        <taxon>Nocardia</taxon>
    </lineage>
</organism>
<dbReference type="SUPFAM" id="SSF55874">
    <property type="entry name" value="ATPase domain of HSP90 chaperone/DNA topoisomerase II/histidine kinase"/>
    <property type="match status" value="1"/>
</dbReference>
<evidence type="ECO:0000259" key="12">
    <source>
        <dbReference type="SMART" id="SM00387"/>
    </source>
</evidence>
<keyword evidence="11" id="KW-0472">Membrane</keyword>
<keyword evidence="8 11" id="KW-1133">Transmembrane helix</keyword>
<dbReference type="RefSeq" id="WP_387405112.1">
    <property type="nucleotide sequence ID" value="NZ_JBIAQY010000009.1"/>
</dbReference>
<dbReference type="InterPro" id="IPR036890">
    <property type="entry name" value="HATPase_C_sf"/>
</dbReference>
<comment type="catalytic activity">
    <reaction evidence="1">
        <text>ATP + protein L-histidine = ADP + protein N-phospho-L-histidine.</text>
        <dbReference type="EC" id="2.7.13.3"/>
    </reaction>
</comment>
<dbReference type="PANTHER" id="PTHR45436:SF5">
    <property type="entry name" value="SENSOR HISTIDINE KINASE TRCS"/>
    <property type="match status" value="1"/>
</dbReference>
<evidence type="ECO:0000256" key="5">
    <source>
        <dbReference type="ARBA" id="ARBA00022679"/>
    </source>
</evidence>
<keyword evidence="9" id="KW-0902">Two-component regulatory system</keyword>
<dbReference type="Gene3D" id="3.30.565.10">
    <property type="entry name" value="Histidine kinase-like ATPase, C-terminal domain"/>
    <property type="match status" value="1"/>
</dbReference>
<feature type="transmembrane region" description="Helical" evidence="11">
    <location>
        <begin position="342"/>
        <end position="364"/>
    </location>
</feature>
<proteinExistence type="predicted"/>
<evidence type="ECO:0000313" key="14">
    <source>
        <dbReference type="Proteomes" id="UP001601992"/>
    </source>
</evidence>
<evidence type="ECO:0000256" key="1">
    <source>
        <dbReference type="ARBA" id="ARBA00000085"/>
    </source>
</evidence>
<feature type="compositionally biased region" description="Low complexity" evidence="10">
    <location>
        <begin position="710"/>
        <end position="724"/>
    </location>
</feature>
<evidence type="ECO:0000256" key="11">
    <source>
        <dbReference type="SAM" id="Phobius"/>
    </source>
</evidence>
<feature type="domain" description="Histidine kinase/HSP90-like ATPase" evidence="12">
    <location>
        <begin position="545"/>
        <end position="658"/>
    </location>
</feature>
<dbReference type="InterPro" id="IPR003660">
    <property type="entry name" value="HAMP_dom"/>
</dbReference>
<evidence type="ECO:0000256" key="6">
    <source>
        <dbReference type="ARBA" id="ARBA00022692"/>
    </source>
</evidence>
<keyword evidence="4" id="KW-0597">Phosphoprotein</keyword>
<dbReference type="InterPro" id="IPR003594">
    <property type="entry name" value="HATPase_dom"/>
</dbReference>
<dbReference type="InterPro" id="IPR050428">
    <property type="entry name" value="TCS_sensor_his_kinase"/>
</dbReference>
<evidence type="ECO:0000256" key="9">
    <source>
        <dbReference type="ARBA" id="ARBA00023012"/>
    </source>
</evidence>
<evidence type="ECO:0000256" key="2">
    <source>
        <dbReference type="ARBA" id="ARBA00004370"/>
    </source>
</evidence>
<keyword evidence="5" id="KW-0808">Transferase</keyword>
<accession>A0ABW6S5H6</accession>
<dbReference type="Pfam" id="PF08376">
    <property type="entry name" value="NIT"/>
    <property type="match status" value="1"/>
</dbReference>
<evidence type="ECO:0000256" key="3">
    <source>
        <dbReference type="ARBA" id="ARBA00012438"/>
    </source>
</evidence>
<dbReference type="SMART" id="SM00387">
    <property type="entry name" value="HATPase_c"/>
    <property type="match status" value="1"/>
</dbReference>
<keyword evidence="6 11" id="KW-0812">Transmembrane</keyword>
<feature type="region of interest" description="Disordered" evidence="10">
    <location>
        <begin position="664"/>
        <end position="811"/>
    </location>
</feature>
<dbReference type="InterPro" id="IPR013587">
    <property type="entry name" value="Nitrate/nitrite_sensing"/>
</dbReference>
<gene>
    <name evidence="13" type="ORF">ACFYXQ_24655</name>
</gene>
<dbReference type="Gene3D" id="6.10.340.10">
    <property type="match status" value="1"/>
</dbReference>
<reference evidence="13 14" key="1">
    <citation type="submission" date="2024-10" db="EMBL/GenBank/DDBJ databases">
        <title>The Natural Products Discovery Center: Release of the First 8490 Sequenced Strains for Exploring Actinobacteria Biosynthetic Diversity.</title>
        <authorList>
            <person name="Kalkreuter E."/>
            <person name="Kautsar S.A."/>
            <person name="Yang D."/>
            <person name="Bader C.D."/>
            <person name="Teijaro C.N."/>
            <person name="Fluegel L."/>
            <person name="Davis C.M."/>
            <person name="Simpson J.R."/>
            <person name="Lauterbach L."/>
            <person name="Steele A.D."/>
            <person name="Gui C."/>
            <person name="Meng S."/>
            <person name="Li G."/>
            <person name="Viehrig K."/>
            <person name="Ye F."/>
            <person name="Su P."/>
            <person name="Kiefer A.F."/>
            <person name="Nichols A."/>
            <person name="Cepeda A.J."/>
            <person name="Yan W."/>
            <person name="Fan B."/>
            <person name="Jiang Y."/>
            <person name="Adhikari A."/>
            <person name="Zheng C.-J."/>
            <person name="Schuster L."/>
            <person name="Cowan T.M."/>
            <person name="Smanski M.J."/>
            <person name="Chevrette M.G."/>
            <person name="De Carvalho L.P.S."/>
            <person name="Shen B."/>
        </authorList>
    </citation>
    <scope>NUCLEOTIDE SEQUENCE [LARGE SCALE GENOMIC DNA]</scope>
    <source>
        <strain evidence="13 14">NPDC002593</strain>
    </source>
</reference>
<evidence type="ECO:0000313" key="13">
    <source>
        <dbReference type="EMBL" id="MFF3570974.1"/>
    </source>
</evidence>
<feature type="compositionally biased region" description="Basic and acidic residues" evidence="10">
    <location>
        <begin position="666"/>
        <end position="676"/>
    </location>
</feature>
<dbReference type="Proteomes" id="UP001601992">
    <property type="component" value="Unassembled WGS sequence"/>
</dbReference>
<evidence type="ECO:0000256" key="8">
    <source>
        <dbReference type="ARBA" id="ARBA00022989"/>
    </source>
</evidence>
<evidence type="ECO:0000256" key="10">
    <source>
        <dbReference type="SAM" id="MobiDB-lite"/>
    </source>
</evidence>
<evidence type="ECO:0000256" key="4">
    <source>
        <dbReference type="ARBA" id="ARBA00022553"/>
    </source>
</evidence>
<evidence type="ECO:0000256" key="7">
    <source>
        <dbReference type="ARBA" id="ARBA00022777"/>
    </source>
</evidence>
<sequence>MFITLINEKTPRYAVPVFKAKLGVRGQILSIALVPSLALLLVGLWIAIALLMQGRQAENWAHEIDRNTAPGMNFAVQVQNERRLTLMKIGGDSQHDGDLTAQRARVDSATQTIISAGQRLSKLDSVFSGALGTAQSIIAQLPSVRQRADAGTMTADEAYAYFNQLTQVAAGGMELLAKASPTSETAAEESNAARLFHIAEAMSKGNALAAAAVTSNKLSAAQLVEYSRQVGFYHSEMTDLEPQLNPQEQASAHALTTSDAWQRLAMMENAIVQRGVPQPSFGTSTGKIKDTSEPAPLPLSVADWQDAAIQVSTELIDLWQAQNHYALRSATDHGRTIARNSLLGGGAVLLVSVAAFLVAAWLATRTIRRLRRLRHETLALADNQLPRITERLRAGRSVDLDTDVARLDFGADEVGQVADAFNRAQVAAVTAAVSEARTREAVNALFLNIAYRSQLVIHRQLEVLDQAEREMEDPAQLELLFKLDHLATRERRNAENLIILGGGRPGRQWRNPVPLLDLVRSAVAETEDYARVQVIGVPEGSVAGTAVADLIHLLAELVDNATSFSPPGSKVEITGNAVGKGLVLEVSDQGLGMTPADIQRVNETLSNPPDFSLTNLSDDSRLGLFVVGLLAARHNVSVRLAESHYGGIRAIVVVPTELISAAATAGDHRPADDSRTAMDVPAPRVGAPPPPPEPEYQSASVDRDTATWSAPEAARATEQTATTPSFWNPVPVETQGGDKPPLPRRRRQQSLAPELAQAPPPPASRGGDTNLAQQPRSAEQARNLIAAIETGTRQGRRMRPETTTYEHEGPR</sequence>
<dbReference type="PANTHER" id="PTHR45436">
    <property type="entry name" value="SENSOR HISTIDINE KINASE YKOH"/>
    <property type="match status" value="1"/>
</dbReference>
<protein>
    <recommendedName>
        <fullName evidence="3">histidine kinase</fullName>
        <ecNumber evidence="3">2.7.13.3</ecNumber>
    </recommendedName>
</protein>
<keyword evidence="14" id="KW-1185">Reference proteome</keyword>
<feature type="compositionally biased region" description="Basic and acidic residues" evidence="10">
    <location>
        <begin position="798"/>
        <end position="811"/>
    </location>
</feature>
<dbReference type="Pfam" id="PF00672">
    <property type="entry name" value="HAMP"/>
    <property type="match status" value="1"/>
</dbReference>